<dbReference type="PANTHER" id="PTHR24148">
    <property type="entry name" value="ANKYRIN REPEAT DOMAIN-CONTAINING PROTEIN 39 HOMOLOG-RELATED"/>
    <property type="match status" value="1"/>
</dbReference>
<dbReference type="PANTHER" id="PTHR24148:SF80">
    <property type="entry name" value="HETEROKARYON INCOMPATIBILITY DOMAIN-CONTAINING PROTEIN"/>
    <property type="match status" value="1"/>
</dbReference>
<dbReference type="Proteomes" id="UP000235672">
    <property type="component" value="Unassembled WGS sequence"/>
</dbReference>
<feature type="domain" description="Heterokaryon incompatibility" evidence="1">
    <location>
        <begin position="228"/>
        <end position="398"/>
    </location>
</feature>
<dbReference type="InterPro" id="IPR010730">
    <property type="entry name" value="HET"/>
</dbReference>
<keyword evidence="3" id="KW-1185">Reference proteome</keyword>
<gene>
    <name evidence="2" type="ORF">NA56DRAFT_652714</name>
</gene>
<dbReference type="Pfam" id="PF26639">
    <property type="entry name" value="Het-6_barrel"/>
    <property type="match status" value="1"/>
</dbReference>
<name>A0A2J6PDQ3_9HELO</name>
<protein>
    <submittedName>
        <fullName evidence="2">HET-domain-containing protein</fullName>
    </submittedName>
</protein>
<proteinExistence type="predicted"/>
<dbReference type="OrthoDB" id="2157530at2759"/>
<organism evidence="2 3">
    <name type="scientific">Hyaloscypha hepaticicola</name>
    <dbReference type="NCBI Taxonomy" id="2082293"/>
    <lineage>
        <taxon>Eukaryota</taxon>
        <taxon>Fungi</taxon>
        <taxon>Dikarya</taxon>
        <taxon>Ascomycota</taxon>
        <taxon>Pezizomycotina</taxon>
        <taxon>Leotiomycetes</taxon>
        <taxon>Helotiales</taxon>
        <taxon>Hyaloscyphaceae</taxon>
        <taxon>Hyaloscypha</taxon>
    </lineage>
</organism>
<dbReference type="InterPro" id="IPR052895">
    <property type="entry name" value="HetReg/Transcr_Mod"/>
</dbReference>
<evidence type="ECO:0000313" key="3">
    <source>
        <dbReference type="Proteomes" id="UP000235672"/>
    </source>
</evidence>
<evidence type="ECO:0000259" key="1">
    <source>
        <dbReference type="Pfam" id="PF06985"/>
    </source>
</evidence>
<reference evidence="2 3" key="1">
    <citation type="submission" date="2016-05" db="EMBL/GenBank/DDBJ databases">
        <title>A degradative enzymes factory behind the ericoid mycorrhizal symbiosis.</title>
        <authorList>
            <consortium name="DOE Joint Genome Institute"/>
            <person name="Martino E."/>
            <person name="Morin E."/>
            <person name="Grelet G."/>
            <person name="Kuo A."/>
            <person name="Kohler A."/>
            <person name="Daghino S."/>
            <person name="Barry K."/>
            <person name="Choi C."/>
            <person name="Cichocki N."/>
            <person name="Clum A."/>
            <person name="Copeland A."/>
            <person name="Hainaut M."/>
            <person name="Haridas S."/>
            <person name="Labutti K."/>
            <person name="Lindquist E."/>
            <person name="Lipzen A."/>
            <person name="Khouja H.-R."/>
            <person name="Murat C."/>
            <person name="Ohm R."/>
            <person name="Olson A."/>
            <person name="Spatafora J."/>
            <person name="Veneault-Fourrey C."/>
            <person name="Henrissat B."/>
            <person name="Grigoriev I."/>
            <person name="Martin F."/>
            <person name="Perotto S."/>
        </authorList>
    </citation>
    <scope>NUCLEOTIDE SEQUENCE [LARGE SCALE GENOMIC DNA]</scope>
    <source>
        <strain evidence="2 3">UAMH 7357</strain>
    </source>
</reference>
<dbReference type="STRING" id="1745343.A0A2J6PDQ3"/>
<dbReference type="EMBL" id="KZ613563">
    <property type="protein sequence ID" value="PMD12134.1"/>
    <property type="molecule type" value="Genomic_DNA"/>
</dbReference>
<dbReference type="Pfam" id="PF06985">
    <property type="entry name" value="HET"/>
    <property type="match status" value="1"/>
</dbReference>
<evidence type="ECO:0000313" key="2">
    <source>
        <dbReference type="EMBL" id="PMD12134.1"/>
    </source>
</evidence>
<sequence>MAASSNTPTDPSWTCFSAENHVFKTTSQHCPEQPYVSLQIGSLASNNSSPRVSVKRIVFTTVSHDQGFSGTLHLKGTYDHSNTWFDARVLTSSGRDRVPRRHIQANVHASFEFKTHVNRWDSEGGDAGLLEWLAAIQTGDTVQIIPMAHFTAWTNFVQSAKIQLWAAPAAEAPPGAVWLIDKEDFSAYRPLKQDVSEIRLVEVLPDDHDSLIRMVLRYTTLGDDRLRYEALSYCWGDAEDPQKVVLTGPDHTQPSEMFVNKNLFTALQHFRSPNVSRMLWIDLLCINQTDMRERTLQVALMGDIFAKADLVCVWLGESDHDLHKDWQVIGSISDNYEQILGGSDPKELAGRRKDCKLPPNIHLAHKIICSAAQNWTYDLSNDRIFQRPWFQRVWVLQEVWNAAHVRVFCGSDEYQWQAILQANLCFKKNGILNRNVLSWLWDALFTVRRNGTDLSCNRAPRLDILTILIAGHSMKATDPRDKIFAMMVFGNETHDMESLPQEVRPNYEKSILQVYADFTRWWILHHNSLRILSAVHTLCGRAWVNIMGLHDLGTGFDLSQRPSWMLWHEGFSEWMHGTLALHDQCEYRAADQQAIDHDLLKSTAIGGPDLLGLKGVRVGTISSMAPYPFYQKPPTTSHSMREAFIRLFDPSGSIGTWNSFNIRRSVVESIDMAGQGQKSIEWTGHYASHWHKVPTFGSPTWLPCLENCMFTTREGGTGLCPSGTRMGDLVVLLFGGSVPYLLRPKIVTSVDEGHESVGLKEYHFVGECYFEGMMNGEAFSSTLGSSVEGEVFVLA</sequence>
<accession>A0A2J6PDQ3</accession>
<dbReference type="AlphaFoldDB" id="A0A2J6PDQ3"/>